<keyword evidence="2" id="KW-1185">Reference proteome</keyword>
<protein>
    <submittedName>
        <fullName evidence="1">Protein-ER retention protein</fullName>
    </submittedName>
</protein>
<evidence type="ECO:0000313" key="2">
    <source>
        <dbReference type="Proteomes" id="UP001150581"/>
    </source>
</evidence>
<name>A0ACC1I5F6_9FUNG</name>
<dbReference type="Proteomes" id="UP001150581">
    <property type="component" value="Unassembled WGS sequence"/>
</dbReference>
<gene>
    <name evidence="1" type="primary">ERD1_1</name>
    <name evidence="1" type="ORF">LPJ66_009948</name>
</gene>
<organism evidence="1 2">
    <name type="scientific">Kickxella alabastrina</name>
    <dbReference type="NCBI Taxonomy" id="61397"/>
    <lineage>
        <taxon>Eukaryota</taxon>
        <taxon>Fungi</taxon>
        <taxon>Fungi incertae sedis</taxon>
        <taxon>Zoopagomycota</taxon>
        <taxon>Kickxellomycotina</taxon>
        <taxon>Kickxellomycetes</taxon>
        <taxon>Kickxellales</taxon>
        <taxon>Kickxellaceae</taxon>
        <taxon>Kickxella</taxon>
    </lineage>
</organism>
<evidence type="ECO:0000313" key="1">
    <source>
        <dbReference type="EMBL" id="KAJ1885801.1"/>
    </source>
</evidence>
<reference evidence="1" key="1">
    <citation type="submission" date="2022-07" db="EMBL/GenBank/DDBJ databases">
        <title>Phylogenomic reconstructions and comparative analyses of Kickxellomycotina fungi.</title>
        <authorList>
            <person name="Reynolds N.K."/>
            <person name="Stajich J.E."/>
            <person name="Barry K."/>
            <person name="Grigoriev I.V."/>
            <person name="Crous P."/>
            <person name="Smith M.E."/>
        </authorList>
    </citation>
    <scope>NUCLEOTIDE SEQUENCE</scope>
    <source>
        <strain evidence="1">Benny 63K</strain>
    </source>
</reference>
<comment type="caution">
    <text evidence="1">The sequence shown here is derived from an EMBL/GenBank/DDBJ whole genome shotgun (WGS) entry which is preliminary data.</text>
</comment>
<sequence length="351" mass="39251">MPQRVLCHTVRMQFVGLLVRIATPSLSEPVFLSDVIMADILTSCARTFADLFLVACQFSTLFGRTQPAKHSPADTAGLEELVRSQRAANACADAGIVGAILVALPYMFRLRQCVNEYVRAAPGGSDGRRHFANAIKYASSIPVICLSATQRRVAVDGTLETKYSDWALRVVFGMWIVSVAFNSLYSYYWDVALDWSLGHMDNGSKLSDLVAPSSSPRLSQVPQVQQQHHLRRPRAVSNEEHNVSVDALGSSDRMPGSWHAGSTDNGSVAWRGGFPRFLRPRLCFGSPEVYYVAMAVDFLLRITWTMKLTSYVQIDLMAYGGFWLNVLEIYRRWQWTFLRIEKEAALANIDN</sequence>
<proteinExistence type="predicted"/>
<dbReference type="EMBL" id="JANBPG010002431">
    <property type="protein sequence ID" value="KAJ1885801.1"/>
    <property type="molecule type" value="Genomic_DNA"/>
</dbReference>
<accession>A0ACC1I5F6</accession>